<dbReference type="EMBL" id="CP046051">
    <property type="protein sequence ID" value="QKN24447.1"/>
    <property type="molecule type" value="Genomic_DNA"/>
</dbReference>
<dbReference type="Pfam" id="PF14808">
    <property type="entry name" value="TMEM164"/>
    <property type="match status" value="1"/>
</dbReference>
<feature type="transmembrane region" description="Helical" evidence="1">
    <location>
        <begin position="117"/>
        <end position="134"/>
    </location>
</feature>
<evidence type="ECO:0000313" key="2">
    <source>
        <dbReference type="EMBL" id="QKN24447.1"/>
    </source>
</evidence>
<organism evidence="2 4">
    <name type="scientific">Caproicibacterium lactatifermentans</name>
    <dbReference type="NCBI Taxonomy" id="2666138"/>
    <lineage>
        <taxon>Bacteria</taxon>
        <taxon>Bacillati</taxon>
        <taxon>Bacillota</taxon>
        <taxon>Clostridia</taxon>
        <taxon>Eubacteriales</taxon>
        <taxon>Oscillospiraceae</taxon>
        <taxon>Caproicibacterium</taxon>
    </lineage>
</organism>
<dbReference type="RefSeq" id="WP_086035224.1">
    <property type="nucleotide sequence ID" value="NZ_CP046051.1"/>
</dbReference>
<gene>
    <name evidence="2" type="ORF">GJQ69_08130</name>
    <name evidence="3" type="ORF">GKP14_05675</name>
</gene>
<feature type="transmembrane region" description="Helical" evidence="1">
    <location>
        <begin position="179"/>
        <end position="202"/>
    </location>
</feature>
<dbReference type="Proteomes" id="UP000509623">
    <property type="component" value="Chromosome"/>
</dbReference>
<proteinExistence type="predicted"/>
<keyword evidence="5" id="KW-1185">Reference proteome</keyword>
<dbReference type="EMBL" id="CP046161">
    <property type="protein sequence ID" value="QKO30540.1"/>
    <property type="molecule type" value="Genomic_DNA"/>
</dbReference>
<keyword evidence="1" id="KW-0812">Transmembrane</keyword>
<evidence type="ECO:0000313" key="5">
    <source>
        <dbReference type="Proteomes" id="UP000509623"/>
    </source>
</evidence>
<evidence type="ECO:0000313" key="4">
    <source>
        <dbReference type="Proteomes" id="UP000501316"/>
    </source>
</evidence>
<reference evidence="3" key="2">
    <citation type="journal article" date="2021" name="Appl. Environ. Microbiol.">
        <title>Adaptability of a Caproate-Producing Bacterium Contributes to Its Dominance in an Anaerobic Fermentation System.</title>
        <authorList>
            <person name="Wang H."/>
            <person name="Gu Y."/>
            <person name="Zhou W."/>
            <person name="Zhao D."/>
            <person name="Qiao Z."/>
            <person name="Zheng J."/>
            <person name="Gao J."/>
            <person name="Chen X."/>
            <person name="Ren C."/>
            <person name="Xu Y."/>
        </authorList>
    </citation>
    <scope>NUCLEOTIDE SEQUENCE</scope>
    <source>
        <strain evidence="3">JNU-WLY1368</strain>
    </source>
</reference>
<reference evidence="3" key="3">
    <citation type="journal article" date="2022" name="Int. J. Syst. Evol. Microbiol.">
        <title>Caproicibacterium lactatifermentans sp. nov., isolated from pit clay used for the production of Chinese strong aroma-type liquor.</title>
        <authorList>
            <person name="Wang H."/>
            <person name="Gu Y."/>
            <person name="Zhao D."/>
            <person name="Qiao Z."/>
            <person name="Zheng J."/>
            <person name="Gao J."/>
            <person name="Ren C."/>
            <person name="Xu Y."/>
        </authorList>
    </citation>
    <scope>NUCLEOTIDE SEQUENCE</scope>
    <source>
        <strain evidence="3">JNU-WLY1368</strain>
    </source>
</reference>
<dbReference type="AlphaFoldDB" id="A0A859DQS7"/>
<feature type="transmembrane region" description="Helical" evidence="1">
    <location>
        <begin position="24"/>
        <end position="47"/>
    </location>
</feature>
<evidence type="ECO:0000313" key="3">
    <source>
        <dbReference type="EMBL" id="QKO30540.1"/>
    </source>
</evidence>
<evidence type="ECO:0008006" key="6">
    <source>
        <dbReference type="Google" id="ProtNLM"/>
    </source>
</evidence>
<evidence type="ECO:0000256" key="1">
    <source>
        <dbReference type="SAM" id="Phobius"/>
    </source>
</evidence>
<feature type="transmembrane region" description="Helical" evidence="1">
    <location>
        <begin position="140"/>
        <end position="159"/>
    </location>
</feature>
<reference evidence="4 5" key="1">
    <citation type="submission" date="2019-11" db="EMBL/GenBank/DDBJ databases">
        <authorList>
            <person name="Ren C."/>
            <person name="Wang H."/>
            <person name="Xu Y."/>
        </authorList>
    </citation>
    <scope>NUCLEOTIDE SEQUENCE [LARGE SCALE GENOMIC DNA]</scope>
    <source>
        <strain evidence="5">JNU-WLY1368</strain>
        <strain evidence="2 4">LBM 19010</strain>
    </source>
</reference>
<accession>A0A859DQS7</accession>
<keyword evidence="1" id="KW-0472">Membrane</keyword>
<protein>
    <recommendedName>
        <fullName evidence="6">TIGR02206 family membrane protein</fullName>
    </recommendedName>
</protein>
<feature type="transmembrane region" description="Helical" evidence="1">
    <location>
        <begin position="59"/>
        <end position="78"/>
    </location>
</feature>
<feature type="transmembrane region" description="Helical" evidence="1">
    <location>
        <begin position="222"/>
        <end position="241"/>
    </location>
</feature>
<sequence length="251" mass="28111">MQSSTALFHLFFTYESDLPAGCGFAHFGSAHLLWLGILAAGGALFEHCFSHRNSHWRTIVSRILGAALVLLIALRLLILQRIGHLTVYELPLHLCSLAGILCLLHACTSWDWLGQTLYALCLPGTLAALLLPNWNRYPPLSFISIQSFLFHGLIVLYVLCQLRQGTIHPQLQYFWKPLVFLIILVPPMYLFNQHFGANYLFINVPEPGTPLEWLAGFLGNPGYLFGYAVLVLLVMRIMYLLPAGHKESAPG</sequence>
<dbReference type="KEGG" id="clf:GJQ69_08130"/>
<keyword evidence="1" id="KW-1133">Transmembrane helix</keyword>
<name>A0A859DQS7_9FIRM</name>
<dbReference type="Proteomes" id="UP000501316">
    <property type="component" value="Chromosome"/>
</dbReference>
<feature type="transmembrane region" description="Helical" evidence="1">
    <location>
        <begin position="90"/>
        <end position="110"/>
    </location>
</feature>